<evidence type="ECO:0000313" key="2">
    <source>
        <dbReference type="Proteomes" id="UP001055712"/>
    </source>
</evidence>
<protein>
    <submittedName>
        <fullName evidence="1">Uncharacterized protein</fullName>
    </submittedName>
</protein>
<organism evidence="1 2">
    <name type="scientific">Chlorella vulgaris</name>
    <name type="common">Green alga</name>
    <dbReference type="NCBI Taxonomy" id="3077"/>
    <lineage>
        <taxon>Eukaryota</taxon>
        <taxon>Viridiplantae</taxon>
        <taxon>Chlorophyta</taxon>
        <taxon>core chlorophytes</taxon>
        <taxon>Trebouxiophyceae</taxon>
        <taxon>Chlorellales</taxon>
        <taxon>Chlorellaceae</taxon>
        <taxon>Chlorella clade</taxon>
        <taxon>Chlorella</taxon>
    </lineage>
</organism>
<dbReference type="PANTHER" id="PTHR48146">
    <property type="entry name" value="K-STIMULATED PYROPHOSPHATE-ENERGIZED SODIUM PUMP PROTEIN"/>
    <property type="match status" value="1"/>
</dbReference>
<keyword evidence="2" id="KW-1185">Reference proteome</keyword>
<comment type="caution">
    <text evidence="1">The sequence shown here is derived from an EMBL/GenBank/DDBJ whole genome shotgun (WGS) entry which is preliminary data.</text>
</comment>
<proteinExistence type="predicted"/>
<accession>A0A9D4TS13</accession>
<dbReference type="AlphaFoldDB" id="A0A9D4TS13"/>
<gene>
    <name evidence="1" type="ORF">D9Q98_003832</name>
</gene>
<reference evidence="1" key="1">
    <citation type="journal article" date="2019" name="Plant J.">
        <title>Chlorella vulgaris genome assembly and annotation reveals the molecular basis for metabolic acclimation to high light conditions.</title>
        <authorList>
            <person name="Cecchin M."/>
            <person name="Marcolungo L."/>
            <person name="Rossato M."/>
            <person name="Girolomoni L."/>
            <person name="Cosentino E."/>
            <person name="Cuine S."/>
            <person name="Li-Beisson Y."/>
            <person name="Delledonne M."/>
            <person name="Ballottari M."/>
        </authorList>
    </citation>
    <scope>NUCLEOTIDE SEQUENCE</scope>
    <source>
        <strain evidence="1">211/11P</strain>
    </source>
</reference>
<dbReference type="EMBL" id="SIDB01000005">
    <property type="protein sequence ID" value="KAI3432272.1"/>
    <property type="molecule type" value="Genomic_DNA"/>
</dbReference>
<reference evidence="1" key="2">
    <citation type="submission" date="2020-11" db="EMBL/GenBank/DDBJ databases">
        <authorList>
            <person name="Cecchin M."/>
            <person name="Marcolungo L."/>
            <person name="Rossato M."/>
            <person name="Girolomoni L."/>
            <person name="Cosentino E."/>
            <person name="Cuine S."/>
            <person name="Li-Beisson Y."/>
            <person name="Delledonne M."/>
            <person name="Ballottari M."/>
        </authorList>
    </citation>
    <scope>NUCLEOTIDE SEQUENCE</scope>
    <source>
        <strain evidence="1">211/11P</strain>
        <tissue evidence="1">Whole cell</tissue>
    </source>
</reference>
<evidence type="ECO:0000313" key="1">
    <source>
        <dbReference type="EMBL" id="KAI3432272.1"/>
    </source>
</evidence>
<dbReference type="OrthoDB" id="19610at2759"/>
<name>A0A9D4TS13_CHLVU</name>
<dbReference type="Proteomes" id="UP001055712">
    <property type="component" value="Unassembled WGS sequence"/>
</dbReference>
<sequence length="394" mass="43458">MKAFSFSSQSRPTSAAAAVQTRLAAEVLRKLRLATEAEEKDDRDVICGEVFADVTGELNGAARESTGALYRRWYEVLAPHFCRCEPASAALLAACRELWGQPFTAPTYALLLHQWLLVHPEAGGADQRLKHLNVLFSGARQLFIGDVETGRTAFQPLYAFVAENVVLSTDRQRLDALPATGRESILALVAAFLPYYCNRENFLAALAAFPSPLHTLQAAGGVHVAGEGADFAVDRITDVLSKEVKTEAGLLRYLSMLMALGGRRHLALLSTATRVRLQGEIYLLTQPGGPRYAPRRVNRLAFEALDALFPAGRRTRRLINLAFRFFHPQEWPWFWYDACSRSAAAAAGWLLAAWAALLAACARLWRPLQRLQLPARLQRGGARRRPGVGQPVRG</sequence>
<dbReference type="PANTHER" id="PTHR48146:SF2">
    <property type="entry name" value="K-STIMULATED PYROPHOSPHATE-ENERGIZED SODIUM PUMP PROTEIN"/>
    <property type="match status" value="1"/>
</dbReference>